<dbReference type="Proteomes" id="UP001159363">
    <property type="component" value="Chromosome 3"/>
</dbReference>
<dbReference type="Pfam" id="PF14223">
    <property type="entry name" value="Retrotran_gag_2"/>
    <property type="match status" value="1"/>
</dbReference>
<accession>A0ABQ9I1W2</accession>
<comment type="caution">
    <text evidence="1">The sequence shown here is derived from an EMBL/GenBank/DDBJ whole genome shotgun (WGS) entry which is preliminary data.</text>
</comment>
<evidence type="ECO:0000313" key="1">
    <source>
        <dbReference type="EMBL" id="KAJ8890289.1"/>
    </source>
</evidence>
<gene>
    <name evidence="1" type="ORF">PR048_009797</name>
</gene>
<dbReference type="EMBL" id="JARBHB010000003">
    <property type="protein sequence ID" value="KAJ8890289.1"/>
    <property type="molecule type" value="Genomic_DNA"/>
</dbReference>
<proteinExistence type="predicted"/>
<sequence length="150" mass="17065">MVESFTGEETCNRDVAMLTVGNYCSWALKIKQELLFKDIWEAVVGYEDTHGLYIGENFEGDIAEINSANKAWKKFDDLCNNRGLVNGAMNLNQLTHFSKPKYTSVQEYFAKINQLWKKTTKTGYEFTEQQVAGMIIGNLTEELAVCVPFL</sequence>
<evidence type="ECO:0000313" key="2">
    <source>
        <dbReference type="Proteomes" id="UP001159363"/>
    </source>
</evidence>
<protein>
    <submittedName>
        <fullName evidence="1">Uncharacterized protein</fullName>
    </submittedName>
</protein>
<keyword evidence="2" id="KW-1185">Reference proteome</keyword>
<name>A0ABQ9I1W2_9NEOP</name>
<organism evidence="1 2">
    <name type="scientific">Dryococelus australis</name>
    <dbReference type="NCBI Taxonomy" id="614101"/>
    <lineage>
        <taxon>Eukaryota</taxon>
        <taxon>Metazoa</taxon>
        <taxon>Ecdysozoa</taxon>
        <taxon>Arthropoda</taxon>
        <taxon>Hexapoda</taxon>
        <taxon>Insecta</taxon>
        <taxon>Pterygota</taxon>
        <taxon>Neoptera</taxon>
        <taxon>Polyneoptera</taxon>
        <taxon>Phasmatodea</taxon>
        <taxon>Verophasmatodea</taxon>
        <taxon>Anareolatae</taxon>
        <taxon>Phasmatidae</taxon>
        <taxon>Eurycanthinae</taxon>
        <taxon>Dryococelus</taxon>
    </lineage>
</organism>
<reference evidence="1 2" key="1">
    <citation type="submission" date="2023-02" db="EMBL/GenBank/DDBJ databases">
        <title>LHISI_Scaffold_Assembly.</title>
        <authorList>
            <person name="Stuart O.P."/>
            <person name="Cleave R."/>
            <person name="Magrath M.J.L."/>
            <person name="Mikheyev A.S."/>
        </authorList>
    </citation>
    <scope>NUCLEOTIDE SEQUENCE [LARGE SCALE GENOMIC DNA]</scope>
    <source>
        <strain evidence="1">Daus_M_001</strain>
        <tissue evidence="1">Leg muscle</tissue>
    </source>
</reference>